<evidence type="ECO:0000256" key="2">
    <source>
        <dbReference type="ARBA" id="ARBA00022670"/>
    </source>
</evidence>
<evidence type="ECO:0000256" key="6">
    <source>
        <dbReference type="ARBA" id="ARBA00023125"/>
    </source>
</evidence>
<accession>A0A679I7Y1</accession>
<organism evidence="9 10">
    <name type="scientific">Enterococcus saigonensis</name>
    <dbReference type="NCBI Taxonomy" id="1805431"/>
    <lineage>
        <taxon>Bacteria</taxon>
        <taxon>Bacillati</taxon>
        <taxon>Bacillota</taxon>
        <taxon>Bacilli</taxon>
        <taxon>Lactobacillales</taxon>
        <taxon>Enterococcaceae</taxon>
        <taxon>Enterococcus</taxon>
    </lineage>
</organism>
<dbReference type="RefSeq" id="WP_173102942.1">
    <property type="nucleotide sequence ID" value="NZ_AP022822.1"/>
</dbReference>
<keyword evidence="7" id="KW-0456">Lyase</keyword>
<keyword evidence="3" id="KW-0227">DNA damage</keyword>
<protein>
    <recommendedName>
        <fullName evidence="8">Abasic site processing protein</fullName>
        <ecNumber evidence="8">3.4.-.-</ecNumber>
    </recommendedName>
</protein>
<evidence type="ECO:0000256" key="8">
    <source>
        <dbReference type="RuleBase" id="RU364100"/>
    </source>
</evidence>
<dbReference type="KEGG" id="esg:EsVE80_12210"/>
<dbReference type="SUPFAM" id="SSF143081">
    <property type="entry name" value="BB1717-like"/>
    <property type="match status" value="1"/>
</dbReference>
<gene>
    <name evidence="9" type="ORF">EsVE80_12210</name>
</gene>
<keyword evidence="5" id="KW-0190">Covalent protein-DNA linkage</keyword>
<evidence type="ECO:0000313" key="9">
    <source>
        <dbReference type="EMBL" id="BCA85698.1"/>
    </source>
</evidence>
<dbReference type="GO" id="GO:0106300">
    <property type="term" value="P:protein-DNA covalent cross-linking repair"/>
    <property type="evidence" value="ECO:0007669"/>
    <property type="project" value="InterPro"/>
</dbReference>
<keyword evidence="2 8" id="KW-0645">Protease</keyword>
<comment type="similarity">
    <text evidence="1 8">Belongs to the SOS response-associated peptidase family.</text>
</comment>
<dbReference type="Gene3D" id="3.90.1680.10">
    <property type="entry name" value="SOS response associated peptidase-like"/>
    <property type="match status" value="1"/>
</dbReference>
<sequence length="188" mass="21748">MCGRYLFDLQTPKLLKYYQELQQLGKFGEVAPSENVVTLAMGSDGKIRLGVTQWGFTTLKNKNRIINARSETVTQKPLFAESFYQRRCVFPMTGFFEWDQNKNKILFTPKDGNEIYVGGFYRYHNGVLESVIMTTQPTETVAAIHDRMPLIIEKGAIRSWLSDIQFADNYRKQTIQSKLNIQKCMPEK</sequence>
<dbReference type="GO" id="GO:0006508">
    <property type="term" value="P:proteolysis"/>
    <property type="evidence" value="ECO:0007669"/>
    <property type="project" value="UniProtKB-KW"/>
</dbReference>
<proteinExistence type="inferred from homology"/>
<dbReference type="AlphaFoldDB" id="A0A679I7Y1"/>
<evidence type="ECO:0000256" key="5">
    <source>
        <dbReference type="ARBA" id="ARBA00023124"/>
    </source>
</evidence>
<keyword evidence="4 8" id="KW-0378">Hydrolase</keyword>
<dbReference type="GO" id="GO:0003697">
    <property type="term" value="F:single-stranded DNA binding"/>
    <property type="evidence" value="ECO:0007669"/>
    <property type="project" value="InterPro"/>
</dbReference>
<dbReference type="EC" id="3.4.-.-" evidence="8"/>
<dbReference type="EMBL" id="AP022822">
    <property type="protein sequence ID" value="BCA85698.1"/>
    <property type="molecule type" value="Genomic_DNA"/>
</dbReference>
<dbReference type="InterPro" id="IPR036590">
    <property type="entry name" value="SRAP-like"/>
</dbReference>
<evidence type="ECO:0000313" key="10">
    <source>
        <dbReference type="Proteomes" id="UP000502998"/>
    </source>
</evidence>
<dbReference type="GO" id="GO:0008233">
    <property type="term" value="F:peptidase activity"/>
    <property type="evidence" value="ECO:0007669"/>
    <property type="project" value="UniProtKB-KW"/>
</dbReference>
<dbReference type="InterPro" id="IPR003738">
    <property type="entry name" value="SRAP"/>
</dbReference>
<name>A0A679I7Y1_9ENTE</name>
<evidence type="ECO:0000256" key="1">
    <source>
        <dbReference type="ARBA" id="ARBA00008136"/>
    </source>
</evidence>
<evidence type="ECO:0000256" key="4">
    <source>
        <dbReference type="ARBA" id="ARBA00022801"/>
    </source>
</evidence>
<evidence type="ECO:0000256" key="3">
    <source>
        <dbReference type="ARBA" id="ARBA00022763"/>
    </source>
</evidence>
<dbReference type="Pfam" id="PF02586">
    <property type="entry name" value="SRAP"/>
    <property type="match status" value="1"/>
</dbReference>
<evidence type="ECO:0000256" key="7">
    <source>
        <dbReference type="ARBA" id="ARBA00023239"/>
    </source>
</evidence>
<keyword evidence="10" id="KW-1185">Reference proteome</keyword>
<dbReference type="GO" id="GO:0016829">
    <property type="term" value="F:lyase activity"/>
    <property type="evidence" value="ECO:0007669"/>
    <property type="project" value="UniProtKB-KW"/>
</dbReference>
<keyword evidence="6" id="KW-0238">DNA-binding</keyword>
<dbReference type="Proteomes" id="UP000502998">
    <property type="component" value="Chromosome"/>
</dbReference>
<reference evidence="9 10" key="1">
    <citation type="submission" date="2020-02" db="EMBL/GenBank/DDBJ databases">
        <title>Characterization of vanA genotype vancomycin-resistant Enterococcus saigonensis VE80.</title>
        <authorList>
            <person name="Harada T."/>
            <person name="Motooka D."/>
            <person name="Nakamura S."/>
            <person name="Yamamoto Y."/>
            <person name="Kawahara R."/>
            <person name="Kawatsu K."/>
        </authorList>
    </citation>
    <scope>NUCLEOTIDE SEQUENCE [LARGE SCALE GENOMIC DNA]</scope>
    <source>
        <strain evidence="9 10">VE80</strain>
    </source>
</reference>
<dbReference type="PANTHER" id="PTHR13604">
    <property type="entry name" value="DC12-RELATED"/>
    <property type="match status" value="1"/>
</dbReference>
<dbReference type="PANTHER" id="PTHR13604:SF0">
    <property type="entry name" value="ABASIC SITE PROCESSING PROTEIN HMCES"/>
    <property type="match status" value="1"/>
</dbReference>